<dbReference type="RefSeq" id="WP_168609121.1">
    <property type="nucleotide sequence ID" value="NZ_JAAZQD010000003.1"/>
</dbReference>
<dbReference type="Proteomes" id="UP000541636">
    <property type="component" value="Unassembled WGS sequence"/>
</dbReference>
<evidence type="ECO:0000313" key="2">
    <source>
        <dbReference type="EMBL" id="NKZ38971.1"/>
    </source>
</evidence>
<dbReference type="Gene3D" id="3.60.15.10">
    <property type="entry name" value="Ribonuclease Z/Hydroxyacylglutathione hydrolase-like"/>
    <property type="match status" value="1"/>
</dbReference>
<protein>
    <submittedName>
        <fullName evidence="2">MBL fold metallo-hydrolase</fullName>
    </submittedName>
</protein>
<comment type="caution">
    <text evidence="2">The sequence shown here is derived from an EMBL/GenBank/DDBJ whole genome shotgun (WGS) entry which is preliminary data.</text>
</comment>
<dbReference type="InterPro" id="IPR036866">
    <property type="entry name" value="RibonucZ/Hydroxyglut_hydro"/>
</dbReference>
<dbReference type="EMBL" id="JAAZQD010000003">
    <property type="protein sequence ID" value="NKZ38971.1"/>
    <property type="molecule type" value="Genomic_DNA"/>
</dbReference>
<proteinExistence type="predicted"/>
<dbReference type="GO" id="GO:0016787">
    <property type="term" value="F:hydrolase activity"/>
    <property type="evidence" value="ECO:0007669"/>
    <property type="project" value="UniProtKB-KW"/>
</dbReference>
<dbReference type="SUPFAM" id="SSF56281">
    <property type="entry name" value="Metallo-hydrolase/oxidoreductase"/>
    <property type="match status" value="1"/>
</dbReference>
<name>A0A846ZND4_9GAMM</name>
<gene>
    <name evidence="2" type="ORF">HF690_08400</name>
</gene>
<accession>A0A846ZND4</accession>
<dbReference type="InterPro" id="IPR001279">
    <property type="entry name" value="Metallo-B-lactamas"/>
</dbReference>
<sequence length="252" mass="27836">MNWTLRFLGTGAAELSALGSSAAVLERDGKPILLIDCGPDVVPRYWETYGVAPEALYITHVHMDHVGGMEALFTRIRFGEERFPEPIIYTHASLVPLLQGRVADYPNVAAEGGSNYWDAFRLTPCSRGFWHEGLWFDVFPTRHHRPGTSYGLHLRGCFTFTGDTRPIPEVLESVASHGGPIAHDCSLHGNPSHSGVDDIEREYTADLRERMLLYHYSSAQDGEALRARGFAVVEPGQAIELPTPDSPHPDSG</sequence>
<reference evidence="2 3" key="1">
    <citation type="journal article" date="2017" name="Int. J. Syst. Evol. Microbiol.">
        <title>Oleiagrimonas citrea sp. nov., a marine bacterium isolated from tidal flat sediment and emended description of the genus Oleiagrimonas Fang et al. 2015 and Oleiagrimonas soli.</title>
        <authorList>
            <person name="Yang S.H."/>
            <person name="Seo H.S."/>
            <person name="Seong C.N."/>
            <person name="Kwon K.K."/>
        </authorList>
    </citation>
    <scope>NUCLEOTIDE SEQUENCE [LARGE SCALE GENOMIC DNA]</scope>
    <source>
        <strain evidence="2 3">MEBiC09124</strain>
    </source>
</reference>
<keyword evidence="2" id="KW-0378">Hydrolase</keyword>
<dbReference type="SMART" id="SM00849">
    <property type="entry name" value="Lactamase_B"/>
    <property type="match status" value="1"/>
</dbReference>
<keyword evidence="3" id="KW-1185">Reference proteome</keyword>
<dbReference type="Pfam" id="PF23023">
    <property type="entry name" value="Anti-Pycsar_Apyc1"/>
    <property type="match status" value="1"/>
</dbReference>
<evidence type="ECO:0000313" key="3">
    <source>
        <dbReference type="Proteomes" id="UP000541636"/>
    </source>
</evidence>
<dbReference type="AlphaFoldDB" id="A0A846ZND4"/>
<evidence type="ECO:0000259" key="1">
    <source>
        <dbReference type="SMART" id="SM00849"/>
    </source>
</evidence>
<organism evidence="2 3">
    <name type="scientific">Oleiagrimonas citrea</name>
    <dbReference type="NCBI Taxonomy" id="1665687"/>
    <lineage>
        <taxon>Bacteria</taxon>
        <taxon>Pseudomonadati</taxon>
        <taxon>Pseudomonadota</taxon>
        <taxon>Gammaproteobacteria</taxon>
        <taxon>Lysobacterales</taxon>
        <taxon>Rhodanobacteraceae</taxon>
        <taxon>Oleiagrimonas</taxon>
    </lineage>
</organism>
<feature type="domain" description="Metallo-beta-lactamase" evidence="1">
    <location>
        <begin position="19"/>
        <end position="215"/>
    </location>
</feature>